<dbReference type="KEGG" id="uam:UABAM_01788"/>
<dbReference type="OrthoDB" id="5966279at2"/>
<dbReference type="AlphaFoldDB" id="A0A5S9F2B5"/>
<dbReference type="GO" id="GO:0016020">
    <property type="term" value="C:membrane"/>
    <property type="evidence" value="ECO:0007669"/>
    <property type="project" value="InterPro"/>
</dbReference>
<dbReference type="Proteomes" id="UP000326354">
    <property type="component" value="Chromosome"/>
</dbReference>
<evidence type="ECO:0000313" key="2">
    <source>
        <dbReference type="EMBL" id="BBM83436.1"/>
    </source>
</evidence>
<dbReference type="RefSeq" id="WP_151967635.1">
    <property type="nucleotide sequence ID" value="NZ_AP019860.1"/>
</dbReference>
<proteinExistence type="predicted"/>
<dbReference type="GO" id="GO:0015097">
    <property type="term" value="F:mercury ion transmembrane transporter activity"/>
    <property type="evidence" value="ECO:0007669"/>
    <property type="project" value="InterPro"/>
</dbReference>
<keyword evidence="1" id="KW-0472">Membrane</keyword>
<name>A0A5S9F2B5_UABAM</name>
<keyword evidence="1" id="KW-1133">Transmembrane helix</keyword>
<feature type="transmembrane region" description="Helical" evidence="1">
    <location>
        <begin position="46"/>
        <end position="67"/>
    </location>
</feature>
<feature type="transmembrane region" description="Helical" evidence="1">
    <location>
        <begin position="74"/>
        <end position="94"/>
    </location>
</feature>
<reference evidence="2 3" key="1">
    <citation type="submission" date="2019-08" db="EMBL/GenBank/DDBJ databases">
        <title>Complete genome sequence of Candidatus Uab amorphum.</title>
        <authorList>
            <person name="Shiratori T."/>
            <person name="Suzuki S."/>
            <person name="Kakizawa Y."/>
            <person name="Ishida K."/>
        </authorList>
    </citation>
    <scope>NUCLEOTIDE SEQUENCE [LARGE SCALE GENOMIC DNA]</scope>
    <source>
        <strain evidence="2 3">SRT547</strain>
    </source>
</reference>
<dbReference type="InterPro" id="IPR004891">
    <property type="entry name" value="Mercury-R_MerC"/>
</dbReference>
<keyword evidence="1" id="KW-0812">Transmembrane</keyword>
<evidence type="ECO:0008006" key="4">
    <source>
        <dbReference type="Google" id="ProtNLM"/>
    </source>
</evidence>
<evidence type="ECO:0000256" key="1">
    <source>
        <dbReference type="SAM" id="Phobius"/>
    </source>
</evidence>
<keyword evidence="3" id="KW-1185">Reference proteome</keyword>
<organism evidence="2 3">
    <name type="scientific">Uabimicrobium amorphum</name>
    <dbReference type="NCBI Taxonomy" id="2596890"/>
    <lineage>
        <taxon>Bacteria</taxon>
        <taxon>Pseudomonadati</taxon>
        <taxon>Planctomycetota</taxon>
        <taxon>Candidatus Uabimicrobiia</taxon>
        <taxon>Candidatus Uabimicrobiales</taxon>
        <taxon>Candidatus Uabimicrobiaceae</taxon>
        <taxon>Candidatus Uabimicrobium</taxon>
    </lineage>
</organism>
<dbReference type="EMBL" id="AP019860">
    <property type="protein sequence ID" value="BBM83436.1"/>
    <property type="molecule type" value="Genomic_DNA"/>
</dbReference>
<evidence type="ECO:0000313" key="3">
    <source>
        <dbReference type="Proteomes" id="UP000326354"/>
    </source>
</evidence>
<protein>
    <recommendedName>
        <fullName evidence="4">MerC mercury resistance protein</fullName>
    </recommendedName>
</protein>
<sequence>MNFQKKLDSLAIMFSMVCAVHCFLTPFIIVLFPLCVSPCCSNEGSNFHQIMVYMVLPLSSISFFLGCRQHEKTSIVAMGAVGLIIITYCAFWGYSTLGELGEKISTTTGGAILAFAHLRNFQLCKCTSCKKES</sequence>
<feature type="transmembrane region" description="Helical" evidence="1">
    <location>
        <begin position="12"/>
        <end position="34"/>
    </location>
</feature>
<dbReference type="Pfam" id="PF03203">
    <property type="entry name" value="MerC"/>
    <property type="match status" value="1"/>
</dbReference>
<gene>
    <name evidence="2" type="ORF">UABAM_01788</name>
</gene>
<accession>A0A5S9F2B5</accession>